<dbReference type="PROSITE" id="PS00636">
    <property type="entry name" value="DNAJ_1"/>
    <property type="match status" value="1"/>
</dbReference>
<dbReference type="Gene3D" id="1.10.287.110">
    <property type="entry name" value="DnaJ domain"/>
    <property type="match status" value="1"/>
</dbReference>
<dbReference type="PROSITE" id="PS50076">
    <property type="entry name" value="DNAJ_2"/>
    <property type="match status" value="1"/>
</dbReference>
<dbReference type="InterPro" id="IPR036869">
    <property type="entry name" value="J_dom_sf"/>
</dbReference>
<dbReference type="InterPro" id="IPR043183">
    <property type="entry name" value="DNJB2/6-like"/>
</dbReference>
<sequence length="98" mass="11399">MAGRDREGSDSWDSLDYYDLLGVERDASPEEIKKAYRKMALKWHPDKNPDSVEEADKVFKLVAEAYEVLSDTEKRRMYDLHGKEGLKDRMGESHVCLF</sequence>
<dbReference type="GO" id="GO:0030544">
    <property type="term" value="F:Hsp70 protein binding"/>
    <property type="evidence" value="ECO:0007669"/>
    <property type="project" value="InterPro"/>
</dbReference>
<evidence type="ECO:0000259" key="2">
    <source>
        <dbReference type="PROSITE" id="PS50076"/>
    </source>
</evidence>
<dbReference type="InterPro" id="IPR001623">
    <property type="entry name" value="DnaJ_domain"/>
</dbReference>
<dbReference type="CDD" id="cd06257">
    <property type="entry name" value="DnaJ"/>
    <property type="match status" value="1"/>
</dbReference>
<reference evidence="3" key="1">
    <citation type="submission" date="2023-03" db="EMBL/GenBank/DDBJ databases">
        <authorList>
            <person name="Steffen K."/>
            <person name="Cardenas P."/>
        </authorList>
    </citation>
    <scope>NUCLEOTIDE SEQUENCE</scope>
</reference>
<dbReference type="Proteomes" id="UP001174909">
    <property type="component" value="Unassembled WGS sequence"/>
</dbReference>
<evidence type="ECO:0000313" key="3">
    <source>
        <dbReference type="EMBL" id="CAI8030215.1"/>
    </source>
</evidence>
<gene>
    <name evidence="3" type="ORF">GBAR_LOCUS17136</name>
</gene>
<dbReference type="PANTHER" id="PTHR45168:SF4">
    <property type="entry name" value="SIMILAR TO DNAJ HOMOLOG SUBFAMILY B MEMBER 6 (HEAT SHOCK PROTEIN J2) (HSJ-2) (MRJ) (MDJ4)"/>
    <property type="match status" value="1"/>
</dbReference>
<keyword evidence="1" id="KW-0143">Chaperone</keyword>
<dbReference type="PANTHER" id="PTHR45168">
    <property type="entry name" value="DNAJ HOMOLOG SUBFAMILY B MEMBER 2"/>
    <property type="match status" value="1"/>
</dbReference>
<name>A0AA35SHI9_GEOBA</name>
<dbReference type="GO" id="GO:0051082">
    <property type="term" value="F:unfolded protein binding"/>
    <property type="evidence" value="ECO:0007669"/>
    <property type="project" value="InterPro"/>
</dbReference>
<dbReference type="SMART" id="SM00271">
    <property type="entry name" value="DnaJ"/>
    <property type="match status" value="1"/>
</dbReference>
<dbReference type="InterPro" id="IPR018253">
    <property type="entry name" value="DnaJ_domain_CS"/>
</dbReference>
<organism evidence="3 4">
    <name type="scientific">Geodia barretti</name>
    <name type="common">Barrett's horny sponge</name>
    <dbReference type="NCBI Taxonomy" id="519541"/>
    <lineage>
        <taxon>Eukaryota</taxon>
        <taxon>Metazoa</taxon>
        <taxon>Porifera</taxon>
        <taxon>Demospongiae</taxon>
        <taxon>Heteroscleromorpha</taxon>
        <taxon>Tetractinellida</taxon>
        <taxon>Astrophorina</taxon>
        <taxon>Geodiidae</taxon>
        <taxon>Geodia</taxon>
    </lineage>
</organism>
<dbReference type="EMBL" id="CASHTH010002465">
    <property type="protein sequence ID" value="CAI8030215.1"/>
    <property type="molecule type" value="Genomic_DNA"/>
</dbReference>
<dbReference type="AlphaFoldDB" id="A0AA35SHI9"/>
<evidence type="ECO:0000313" key="4">
    <source>
        <dbReference type="Proteomes" id="UP001174909"/>
    </source>
</evidence>
<feature type="domain" description="J" evidence="2">
    <location>
        <begin position="16"/>
        <end position="82"/>
    </location>
</feature>
<comment type="caution">
    <text evidence="3">The sequence shown here is derived from an EMBL/GenBank/DDBJ whole genome shotgun (WGS) entry which is preliminary data.</text>
</comment>
<dbReference type="SUPFAM" id="SSF46565">
    <property type="entry name" value="Chaperone J-domain"/>
    <property type="match status" value="1"/>
</dbReference>
<proteinExistence type="predicted"/>
<accession>A0AA35SHI9</accession>
<protein>
    <submittedName>
        <fullName evidence="3">DnaJ homolog subfamily B member 6-A</fullName>
    </submittedName>
</protein>
<evidence type="ECO:0000256" key="1">
    <source>
        <dbReference type="ARBA" id="ARBA00023186"/>
    </source>
</evidence>
<dbReference type="Pfam" id="PF00226">
    <property type="entry name" value="DnaJ"/>
    <property type="match status" value="1"/>
</dbReference>
<keyword evidence="4" id="KW-1185">Reference proteome</keyword>
<dbReference type="PRINTS" id="PR00625">
    <property type="entry name" value="JDOMAIN"/>
</dbReference>